<dbReference type="GO" id="GO:0015104">
    <property type="term" value="F:antimonite transmembrane transporter activity"/>
    <property type="evidence" value="ECO:0007669"/>
    <property type="project" value="TreeGrafter"/>
</dbReference>
<name>R1CUG3_9FIRM</name>
<feature type="transmembrane region" description="Helical" evidence="8">
    <location>
        <begin position="34"/>
        <end position="55"/>
    </location>
</feature>
<feature type="transmembrane region" description="Helical" evidence="8">
    <location>
        <begin position="67"/>
        <end position="91"/>
    </location>
</feature>
<dbReference type="Proteomes" id="UP000013378">
    <property type="component" value="Unassembled WGS sequence"/>
</dbReference>
<dbReference type="PANTHER" id="PTHR43057:SF1">
    <property type="entry name" value="ARSENICAL-RESISTANCE PROTEIN 3"/>
    <property type="match status" value="1"/>
</dbReference>
<keyword evidence="7 8" id="KW-0472">Membrane</keyword>
<dbReference type="InterPro" id="IPR002657">
    <property type="entry name" value="BilAc:Na_symport/Acr3"/>
</dbReference>
<evidence type="ECO:0000256" key="2">
    <source>
        <dbReference type="ARBA" id="ARBA00010110"/>
    </source>
</evidence>
<keyword evidence="5 8" id="KW-0812">Transmembrane</keyword>
<comment type="similarity">
    <text evidence="2">Belongs to the arsenical resistance-3 (ACR3) (TC 2.A.59) family.</text>
</comment>
<dbReference type="EMBL" id="ARZA01000186">
    <property type="protein sequence ID" value="EOD00314.1"/>
    <property type="molecule type" value="Genomic_DNA"/>
</dbReference>
<dbReference type="STRING" id="1304284.L21TH_1613"/>
<evidence type="ECO:0000313" key="10">
    <source>
        <dbReference type="Proteomes" id="UP000013378"/>
    </source>
</evidence>
<dbReference type="OrthoDB" id="1551454at2"/>
<dbReference type="GO" id="GO:0015297">
    <property type="term" value="F:antiporter activity"/>
    <property type="evidence" value="ECO:0007669"/>
    <property type="project" value="InterPro"/>
</dbReference>
<feature type="transmembrane region" description="Helical" evidence="8">
    <location>
        <begin position="158"/>
        <end position="178"/>
    </location>
</feature>
<feature type="transmembrane region" description="Helical" evidence="8">
    <location>
        <begin position="126"/>
        <end position="146"/>
    </location>
</feature>
<dbReference type="InterPro" id="IPR038770">
    <property type="entry name" value="Na+/solute_symporter_sf"/>
</dbReference>
<dbReference type="Pfam" id="PF01758">
    <property type="entry name" value="SBF"/>
    <property type="match status" value="1"/>
</dbReference>
<dbReference type="GO" id="GO:0005886">
    <property type="term" value="C:plasma membrane"/>
    <property type="evidence" value="ECO:0007669"/>
    <property type="project" value="UniProtKB-SubCell"/>
</dbReference>
<feature type="transmembrane region" description="Helical" evidence="8">
    <location>
        <begin position="199"/>
        <end position="217"/>
    </location>
</feature>
<evidence type="ECO:0000256" key="5">
    <source>
        <dbReference type="ARBA" id="ARBA00022692"/>
    </source>
</evidence>
<dbReference type="eggNOG" id="COG0798">
    <property type="taxonomic scope" value="Bacteria"/>
</dbReference>
<evidence type="ECO:0000313" key="9">
    <source>
        <dbReference type="EMBL" id="EOD00314.1"/>
    </source>
</evidence>
<dbReference type="AlphaFoldDB" id="R1CUG3"/>
<keyword evidence="4" id="KW-1003">Cell membrane</keyword>
<comment type="caution">
    <text evidence="9">The sequence shown here is derived from an EMBL/GenBank/DDBJ whole genome shotgun (WGS) entry which is preliminary data.</text>
</comment>
<evidence type="ECO:0000256" key="8">
    <source>
        <dbReference type="SAM" id="Phobius"/>
    </source>
</evidence>
<organism evidence="9 10">
    <name type="scientific">Caldisalinibacter kiritimatiensis</name>
    <dbReference type="NCBI Taxonomy" id="1304284"/>
    <lineage>
        <taxon>Bacteria</taxon>
        <taxon>Bacillati</taxon>
        <taxon>Bacillota</taxon>
        <taxon>Tissierellia</taxon>
        <taxon>Tissierellales</taxon>
        <taxon>Thermohalobacteraceae</taxon>
        <taxon>Caldisalinibacter</taxon>
    </lineage>
</organism>
<evidence type="ECO:0000256" key="6">
    <source>
        <dbReference type="ARBA" id="ARBA00022989"/>
    </source>
</evidence>
<dbReference type="Gene3D" id="1.20.1530.20">
    <property type="match status" value="1"/>
</dbReference>
<evidence type="ECO:0000256" key="3">
    <source>
        <dbReference type="ARBA" id="ARBA00022448"/>
    </source>
</evidence>
<comment type="subcellular location">
    <subcellularLocation>
        <location evidence="1">Cell membrane</location>
        <topology evidence="1">Multi-pass membrane protein</topology>
    </subcellularLocation>
</comment>
<keyword evidence="10" id="KW-1185">Reference proteome</keyword>
<dbReference type="PANTHER" id="PTHR43057">
    <property type="entry name" value="ARSENITE EFFLUX TRANSPORTER"/>
    <property type="match status" value="1"/>
</dbReference>
<evidence type="ECO:0000256" key="1">
    <source>
        <dbReference type="ARBA" id="ARBA00004651"/>
    </source>
</evidence>
<proteinExistence type="inferred from homology"/>
<dbReference type="RefSeq" id="WP_006313834.1">
    <property type="nucleotide sequence ID" value="NZ_ARZA01000186.1"/>
</dbReference>
<feature type="transmembrane region" description="Helical" evidence="8">
    <location>
        <begin position="229"/>
        <end position="250"/>
    </location>
</feature>
<keyword evidence="3" id="KW-0813">Transport</keyword>
<accession>R1CUG3</accession>
<dbReference type="GO" id="GO:0015105">
    <property type="term" value="F:arsenite transmembrane transporter activity"/>
    <property type="evidence" value="ECO:0007669"/>
    <property type="project" value="TreeGrafter"/>
</dbReference>
<keyword evidence="6 8" id="KW-1133">Transmembrane helix</keyword>
<feature type="transmembrane region" description="Helical" evidence="8">
    <location>
        <begin position="12"/>
        <end position="28"/>
    </location>
</feature>
<reference evidence="9 10" key="1">
    <citation type="journal article" date="2015" name="Geomicrobiol. J.">
        <title>Caldisalinibacter kiritimatiensis gen. nov., sp. nov., a moderately thermohalophilic thiosulfate-reducing bacterium from a hypersaline microbial mat.</title>
        <authorList>
            <person name="Ben Hania W."/>
            <person name="Joseph M."/>
            <person name="Fiebig A."/>
            <person name="Bunk B."/>
            <person name="Klenk H.-P."/>
            <person name="Fardeau M.-L."/>
            <person name="Spring S."/>
        </authorList>
    </citation>
    <scope>NUCLEOTIDE SEQUENCE [LARGE SCALE GENOMIC DNA]</scope>
    <source>
        <strain evidence="9 10">L21-TH-D2</strain>
    </source>
</reference>
<feature type="transmembrane region" description="Helical" evidence="8">
    <location>
        <begin position="97"/>
        <end position="119"/>
    </location>
</feature>
<protein>
    <submittedName>
        <fullName evidence="9">Arsenical-resistance protein ACR3</fullName>
    </submittedName>
</protein>
<evidence type="ECO:0000256" key="4">
    <source>
        <dbReference type="ARBA" id="ARBA00022475"/>
    </source>
</evidence>
<evidence type="ECO:0000256" key="7">
    <source>
        <dbReference type="ARBA" id="ARBA00023136"/>
    </source>
</evidence>
<gene>
    <name evidence="9" type="ORF">L21TH_1613</name>
</gene>
<dbReference type="InterPro" id="IPR004706">
    <property type="entry name" value="Arsenical-R_Acr3"/>
</dbReference>
<sequence>MNIAKFIKDNLSYLILGMMILGLANGYVNDVSGLKVLVTPTLFLMVYPMMINLKVTDLFEGISNPKPLLISLGMNFIISPIIAFGLSKLFFANQPMLTVGLILISLIPTSGMTASWTGLANGNMKSALLIISSNLLLSIVMIPLYMKLFIGEAVTVDTMTIIYSLLKVVIIPLVLGDITRRILMWKYKESGFKKIKPHLGAISSVGVLIIVFVAMSLKSKTIINESSLVLYSLVPLVIYYGVLLIISHSIGSRVLDRGNSIALVYGSTMRNLTISLGLSLSAFGGGLSVFLIAIGYIIQVPLAAFYMRMLMRGEVAIN</sequence>